<feature type="region of interest" description="Disordered" evidence="1">
    <location>
        <begin position="104"/>
        <end position="124"/>
    </location>
</feature>
<evidence type="ECO:0000313" key="3">
    <source>
        <dbReference type="EMBL" id="CAE8735897.1"/>
    </source>
</evidence>
<protein>
    <submittedName>
        <fullName evidence="3">Uncharacterized protein</fullName>
    </submittedName>
</protein>
<gene>
    <name evidence="3" type="ORF">PGLA2088_LOCUS48080</name>
</gene>
<dbReference type="EMBL" id="CAJNNW010036599">
    <property type="protein sequence ID" value="CAE8735897.1"/>
    <property type="molecule type" value="Genomic_DNA"/>
</dbReference>
<dbReference type="AlphaFoldDB" id="A0A813LYE8"/>
<dbReference type="Proteomes" id="UP000626109">
    <property type="component" value="Unassembled WGS sequence"/>
</dbReference>
<comment type="caution">
    <text evidence="3">The sequence shown here is derived from an EMBL/GenBank/DDBJ whole genome shotgun (WGS) entry which is preliminary data.</text>
</comment>
<keyword evidence="2" id="KW-0472">Membrane</keyword>
<sequence length="272" mass="29996">MRVFKGRGVLELQRFPVRCRLVSKVSVANLVCSRVHPSHESLRYRDNSEPSRSLSEPAAFITGIIDEPNSASNIATVSEQQIPQHAHSFGISEHEQCGKVKHQRSQWPEKVSTPNPLDNTLGESPSSSDGAILGVLLAEAAMVFTDTGRLRWSLEAWLVNATLGNSSRDFYIAGKHAESENVPAREINYGRHLFSVVRCAVECSLPAVLLIVCAFVLLLVLSSVADPVAARLVSWDVSVEFIICRIDYDIHDIIHRVLGIYVGSVGSFIYVF</sequence>
<keyword evidence="2" id="KW-0812">Transmembrane</keyword>
<evidence type="ECO:0000256" key="1">
    <source>
        <dbReference type="SAM" id="MobiDB-lite"/>
    </source>
</evidence>
<feature type="transmembrane region" description="Helical" evidence="2">
    <location>
        <begin position="205"/>
        <end position="225"/>
    </location>
</feature>
<feature type="compositionally biased region" description="Polar residues" evidence="1">
    <location>
        <begin position="112"/>
        <end position="124"/>
    </location>
</feature>
<organism evidence="3 4">
    <name type="scientific">Polarella glacialis</name>
    <name type="common">Dinoflagellate</name>
    <dbReference type="NCBI Taxonomy" id="89957"/>
    <lineage>
        <taxon>Eukaryota</taxon>
        <taxon>Sar</taxon>
        <taxon>Alveolata</taxon>
        <taxon>Dinophyceae</taxon>
        <taxon>Suessiales</taxon>
        <taxon>Suessiaceae</taxon>
        <taxon>Polarella</taxon>
    </lineage>
</organism>
<reference evidence="3" key="1">
    <citation type="submission" date="2021-02" db="EMBL/GenBank/DDBJ databases">
        <authorList>
            <person name="Dougan E. K."/>
            <person name="Rhodes N."/>
            <person name="Thang M."/>
            <person name="Chan C."/>
        </authorList>
    </citation>
    <scope>NUCLEOTIDE SEQUENCE</scope>
</reference>
<proteinExistence type="predicted"/>
<name>A0A813LYE8_POLGL</name>
<evidence type="ECO:0000313" key="4">
    <source>
        <dbReference type="Proteomes" id="UP000626109"/>
    </source>
</evidence>
<evidence type="ECO:0000256" key="2">
    <source>
        <dbReference type="SAM" id="Phobius"/>
    </source>
</evidence>
<keyword evidence="2" id="KW-1133">Transmembrane helix</keyword>
<accession>A0A813LYE8</accession>